<name>A0A4Y7JN94_PAPSO</name>
<sequence>MNFICLTNSVGERMANKFLSWFGEGEVEEKGNGQLPRKQLQNEMMRLKLKLKKNKRRMRNKKTTKRKRRHIEQTPGVIAYAVQMCLEVAPWIKSTVFMNVENENGIADALDGKFQDFPVCEVLTVGDNTWRSSDSEDVESPDEEEDYTEWIMAFDIGSEKFRMIPVPPVPKSERDESFSFNEFSLSVMDGCLAILRQNDRKIKMWIFHDHNKENGISITSSEKDWTRLSVRFPSELTIELRRSAIYVHSVSGTDQIILETYRDAYYHGNGNARAANFYYYDRKKKTLRKLEINGITSIPEDCTAECSTFVENLLSVRKKVRRCTGQEANIIRLEINPTGCKLAVRNNNIETQCGICDKGGAADERWLYSLMIGAWIIWKDRCDSIFQGKSLNPHHRINYFLSALMTLILLELFHVVSYLLIGNLRRRARAGPDRQAGQAPLAGNTGPGQQKAHF</sequence>
<feature type="domain" description="F-box associated beta-propeller type 3" evidence="3">
    <location>
        <begin position="147"/>
        <end position="303"/>
    </location>
</feature>
<dbReference type="InterPro" id="IPR013187">
    <property type="entry name" value="F-box-assoc_dom_typ3"/>
</dbReference>
<keyword evidence="2" id="KW-1133">Transmembrane helix</keyword>
<keyword evidence="5" id="KW-1185">Reference proteome</keyword>
<protein>
    <recommendedName>
        <fullName evidence="3">F-box associated beta-propeller type 3 domain-containing protein</fullName>
    </recommendedName>
</protein>
<reference evidence="4 5" key="1">
    <citation type="journal article" date="2018" name="Science">
        <title>The opium poppy genome and morphinan production.</title>
        <authorList>
            <person name="Guo L."/>
            <person name="Winzer T."/>
            <person name="Yang X."/>
            <person name="Li Y."/>
            <person name="Ning Z."/>
            <person name="He Z."/>
            <person name="Teodor R."/>
            <person name="Lu Y."/>
            <person name="Bowser T.A."/>
            <person name="Graham I.A."/>
            <person name="Ye K."/>
        </authorList>
    </citation>
    <scope>NUCLEOTIDE SEQUENCE [LARGE SCALE GENOMIC DNA]</scope>
    <source>
        <strain evidence="5">cv. HN1</strain>
        <tissue evidence="4">Leaves</tissue>
    </source>
</reference>
<dbReference type="EMBL" id="CM010719">
    <property type="protein sequence ID" value="RZC61492.1"/>
    <property type="molecule type" value="Genomic_DNA"/>
</dbReference>
<organism evidence="4 5">
    <name type="scientific">Papaver somniferum</name>
    <name type="common">Opium poppy</name>
    <dbReference type="NCBI Taxonomy" id="3469"/>
    <lineage>
        <taxon>Eukaryota</taxon>
        <taxon>Viridiplantae</taxon>
        <taxon>Streptophyta</taxon>
        <taxon>Embryophyta</taxon>
        <taxon>Tracheophyta</taxon>
        <taxon>Spermatophyta</taxon>
        <taxon>Magnoliopsida</taxon>
        <taxon>Ranunculales</taxon>
        <taxon>Papaveraceae</taxon>
        <taxon>Papaveroideae</taxon>
        <taxon>Papaver</taxon>
    </lineage>
</organism>
<feature type="region of interest" description="Disordered" evidence="1">
    <location>
        <begin position="431"/>
        <end position="454"/>
    </location>
</feature>
<keyword evidence="2" id="KW-0472">Membrane</keyword>
<dbReference type="AlphaFoldDB" id="A0A4Y7JN94"/>
<evidence type="ECO:0000313" key="5">
    <source>
        <dbReference type="Proteomes" id="UP000316621"/>
    </source>
</evidence>
<feature type="transmembrane region" description="Helical" evidence="2">
    <location>
        <begin position="399"/>
        <end position="421"/>
    </location>
</feature>
<evidence type="ECO:0000256" key="2">
    <source>
        <dbReference type="SAM" id="Phobius"/>
    </source>
</evidence>
<evidence type="ECO:0000256" key="1">
    <source>
        <dbReference type="SAM" id="MobiDB-lite"/>
    </source>
</evidence>
<dbReference type="Proteomes" id="UP000316621">
    <property type="component" value="Chromosome 5"/>
</dbReference>
<accession>A0A4Y7JN94</accession>
<keyword evidence="2" id="KW-0812">Transmembrane</keyword>
<dbReference type="Pfam" id="PF08268">
    <property type="entry name" value="FBA_3"/>
    <property type="match status" value="1"/>
</dbReference>
<proteinExistence type="predicted"/>
<evidence type="ECO:0000313" key="4">
    <source>
        <dbReference type="EMBL" id="RZC61492.1"/>
    </source>
</evidence>
<dbReference type="Gramene" id="RZC61492">
    <property type="protein sequence ID" value="RZC61492"/>
    <property type="gene ID" value="C5167_023230"/>
</dbReference>
<evidence type="ECO:0000259" key="3">
    <source>
        <dbReference type="Pfam" id="PF08268"/>
    </source>
</evidence>
<gene>
    <name evidence="4" type="ORF">C5167_023230</name>
</gene>